<dbReference type="InterPro" id="IPR011008">
    <property type="entry name" value="Dimeric_a/b-barrel"/>
</dbReference>
<dbReference type="PROSITE" id="PS51404">
    <property type="entry name" value="DYP_PEROXIDASE"/>
    <property type="match status" value="1"/>
</dbReference>
<comment type="caution">
    <text evidence="9">The sequence shown here is derived from an EMBL/GenBank/DDBJ whole genome shotgun (WGS) entry which is preliminary data.</text>
</comment>
<dbReference type="Pfam" id="PF04261">
    <property type="entry name" value="Dyp_perox_N"/>
    <property type="match status" value="1"/>
</dbReference>
<gene>
    <name evidence="9" type="ORF">GCM10009114_07250</name>
</gene>
<dbReference type="PANTHER" id="PTHR30521">
    <property type="entry name" value="DEFERROCHELATASE/PEROXIDASE"/>
    <property type="match status" value="1"/>
</dbReference>
<dbReference type="RefSeq" id="WP_343856614.1">
    <property type="nucleotide sequence ID" value="NZ_BAAAFD010000002.1"/>
</dbReference>
<evidence type="ECO:0000256" key="1">
    <source>
        <dbReference type="ARBA" id="ARBA00001970"/>
    </source>
</evidence>
<evidence type="ECO:0000256" key="6">
    <source>
        <dbReference type="ARBA" id="ARBA00025737"/>
    </source>
</evidence>
<comment type="similarity">
    <text evidence="6">Belongs to the DyP-type peroxidase family.</text>
</comment>
<evidence type="ECO:0000313" key="9">
    <source>
        <dbReference type="EMBL" id="GAA0853750.1"/>
    </source>
</evidence>
<keyword evidence="2 9" id="KW-0575">Peroxidase</keyword>
<dbReference type="InterPro" id="IPR006314">
    <property type="entry name" value="Dyp_peroxidase"/>
</dbReference>
<name>A0ABN1LDP6_9ALTE</name>
<keyword evidence="3" id="KW-0479">Metal-binding</keyword>
<dbReference type="PANTHER" id="PTHR30521:SF0">
    <property type="entry name" value="DYP-TYPE PEROXIDASE FAMILY PROTEIN"/>
    <property type="match status" value="1"/>
</dbReference>
<dbReference type="Pfam" id="PF20628">
    <property type="entry name" value="Dyp_perox_C"/>
    <property type="match status" value="1"/>
</dbReference>
<proteinExistence type="inferred from homology"/>
<dbReference type="SUPFAM" id="SSF54909">
    <property type="entry name" value="Dimeric alpha+beta barrel"/>
    <property type="match status" value="1"/>
</dbReference>
<feature type="domain" description="Dyp-type peroxidase C-terminal" evidence="8">
    <location>
        <begin position="138"/>
        <end position="298"/>
    </location>
</feature>
<evidence type="ECO:0000259" key="8">
    <source>
        <dbReference type="Pfam" id="PF20628"/>
    </source>
</evidence>
<dbReference type="NCBIfam" id="TIGR01413">
    <property type="entry name" value="Dyp_perox_fam"/>
    <property type="match status" value="1"/>
</dbReference>
<dbReference type="GO" id="GO:0004601">
    <property type="term" value="F:peroxidase activity"/>
    <property type="evidence" value="ECO:0007669"/>
    <property type="project" value="UniProtKB-KW"/>
</dbReference>
<keyword evidence="10" id="KW-1185">Reference proteome</keyword>
<evidence type="ECO:0000256" key="2">
    <source>
        <dbReference type="ARBA" id="ARBA00022559"/>
    </source>
</evidence>
<accession>A0ABN1LDP6</accession>
<evidence type="ECO:0000313" key="10">
    <source>
        <dbReference type="Proteomes" id="UP001500359"/>
    </source>
</evidence>
<protein>
    <submittedName>
        <fullName evidence="9">Dyp-type peroxidase</fullName>
    </submittedName>
</protein>
<sequence>MAQPQKGICAEPNLHAQYLMFNVIDDDSQVVRAKLAHILDVFEHYDNEHYEAMVSGVIAIGASYWTELYPGLIPQELAPFPDMECEDRHAPATPCDLFIQIRADRADVCFAIGSEVCELLKGHVELFEEVKGFRYLDGRDLIGFVDGTENPRGMRKLAVAIVGDDDPDFAGGSYIHVQRYRTNMDNWQRLPLKQQEDIIGRTKTDNIEYSADDKPAFAHTKRSSLKDDQGNSIEILRQSMPYGDMTVKGLFFISLAKSPKPFTLMLKSMVFGDEDGVYDRLLDFTVAETGAAFFAPSISFIKKAKDI</sequence>
<dbReference type="Proteomes" id="UP001500359">
    <property type="component" value="Unassembled WGS sequence"/>
</dbReference>
<dbReference type="InterPro" id="IPR048328">
    <property type="entry name" value="Dyp_perox_C"/>
</dbReference>
<keyword evidence="5" id="KW-0408">Iron</keyword>
<keyword evidence="4" id="KW-0560">Oxidoreductase</keyword>
<dbReference type="EMBL" id="BAAAFD010000002">
    <property type="protein sequence ID" value="GAA0853750.1"/>
    <property type="molecule type" value="Genomic_DNA"/>
</dbReference>
<evidence type="ECO:0000256" key="4">
    <source>
        <dbReference type="ARBA" id="ARBA00023002"/>
    </source>
</evidence>
<comment type="cofactor">
    <cofactor evidence="1">
        <name>heme b</name>
        <dbReference type="ChEBI" id="CHEBI:60344"/>
    </cofactor>
</comment>
<evidence type="ECO:0000256" key="5">
    <source>
        <dbReference type="ARBA" id="ARBA00023004"/>
    </source>
</evidence>
<organism evidence="9 10">
    <name type="scientific">Aliiglaciecola litoralis</name>
    <dbReference type="NCBI Taxonomy" id="582857"/>
    <lineage>
        <taxon>Bacteria</taxon>
        <taxon>Pseudomonadati</taxon>
        <taxon>Pseudomonadota</taxon>
        <taxon>Gammaproteobacteria</taxon>
        <taxon>Alteromonadales</taxon>
        <taxon>Alteromonadaceae</taxon>
        <taxon>Aliiglaciecola</taxon>
    </lineage>
</organism>
<evidence type="ECO:0000256" key="3">
    <source>
        <dbReference type="ARBA" id="ARBA00022723"/>
    </source>
</evidence>
<feature type="domain" description="Dyp-type peroxidase N-terminal" evidence="7">
    <location>
        <begin position="7"/>
        <end position="134"/>
    </location>
</feature>
<dbReference type="InterPro" id="IPR048327">
    <property type="entry name" value="Dyp_perox_N"/>
</dbReference>
<reference evidence="9 10" key="1">
    <citation type="journal article" date="2019" name="Int. J. Syst. Evol. Microbiol.">
        <title>The Global Catalogue of Microorganisms (GCM) 10K type strain sequencing project: providing services to taxonomists for standard genome sequencing and annotation.</title>
        <authorList>
            <consortium name="The Broad Institute Genomics Platform"/>
            <consortium name="The Broad Institute Genome Sequencing Center for Infectious Disease"/>
            <person name="Wu L."/>
            <person name="Ma J."/>
        </authorList>
    </citation>
    <scope>NUCLEOTIDE SEQUENCE [LARGE SCALE GENOMIC DNA]</scope>
    <source>
        <strain evidence="9 10">JCM 15896</strain>
    </source>
</reference>
<evidence type="ECO:0000259" key="7">
    <source>
        <dbReference type="Pfam" id="PF04261"/>
    </source>
</evidence>